<dbReference type="Proteomes" id="UP001500751">
    <property type="component" value="Unassembled WGS sequence"/>
</dbReference>
<name>A0ABN2UJ35_9ACTN</name>
<dbReference type="Pfam" id="PF04332">
    <property type="entry name" value="DUF475"/>
    <property type="match status" value="1"/>
</dbReference>
<evidence type="ECO:0000313" key="2">
    <source>
        <dbReference type="EMBL" id="GAA2038354.1"/>
    </source>
</evidence>
<dbReference type="EMBL" id="BAAAQN010000026">
    <property type="protein sequence ID" value="GAA2038354.1"/>
    <property type="molecule type" value="Genomic_DNA"/>
</dbReference>
<dbReference type="RefSeq" id="WP_344667590.1">
    <property type="nucleotide sequence ID" value="NZ_BAAAQN010000026.1"/>
</dbReference>
<keyword evidence="1" id="KW-0472">Membrane</keyword>
<proteinExistence type="predicted"/>
<reference evidence="2 3" key="1">
    <citation type="journal article" date="2019" name="Int. J. Syst. Evol. Microbiol.">
        <title>The Global Catalogue of Microorganisms (GCM) 10K type strain sequencing project: providing services to taxonomists for standard genome sequencing and annotation.</title>
        <authorList>
            <consortium name="The Broad Institute Genomics Platform"/>
            <consortium name="The Broad Institute Genome Sequencing Center for Infectious Disease"/>
            <person name="Wu L."/>
            <person name="Ma J."/>
        </authorList>
    </citation>
    <scope>NUCLEOTIDE SEQUENCE [LARGE SCALE GENOMIC DNA]</scope>
    <source>
        <strain evidence="2 3">JCM 16014</strain>
    </source>
</reference>
<keyword evidence="1" id="KW-0812">Transmembrane</keyword>
<feature type="transmembrane region" description="Helical" evidence="1">
    <location>
        <begin position="299"/>
        <end position="317"/>
    </location>
</feature>
<dbReference type="InterPro" id="IPR007427">
    <property type="entry name" value="DUF475"/>
</dbReference>
<evidence type="ECO:0000313" key="3">
    <source>
        <dbReference type="Proteomes" id="UP001500751"/>
    </source>
</evidence>
<feature type="transmembrane region" description="Helical" evidence="1">
    <location>
        <begin position="254"/>
        <end position="278"/>
    </location>
</feature>
<dbReference type="PANTHER" id="PTHR30238">
    <property type="entry name" value="MEMBRANE BOUND PREDICTED REDOX MODULATOR"/>
    <property type="match status" value="1"/>
</dbReference>
<feature type="transmembrane region" description="Helical" evidence="1">
    <location>
        <begin position="124"/>
        <end position="149"/>
    </location>
</feature>
<protein>
    <submittedName>
        <fullName evidence="2">DUF475 domain-containing protein</fullName>
    </submittedName>
</protein>
<accession>A0ABN2UJ35</accession>
<gene>
    <name evidence="2" type="ORF">GCM10009839_44850</name>
</gene>
<dbReference type="PANTHER" id="PTHR30238:SF4">
    <property type="entry name" value="SLL1022 PROTEIN"/>
    <property type="match status" value="1"/>
</dbReference>
<organism evidence="2 3">
    <name type="scientific">Catenulispora yoronensis</name>
    <dbReference type="NCBI Taxonomy" id="450799"/>
    <lineage>
        <taxon>Bacteria</taxon>
        <taxon>Bacillati</taxon>
        <taxon>Actinomycetota</taxon>
        <taxon>Actinomycetes</taxon>
        <taxon>Catenulisporales</taxon>
        <taxon>Catenulisporaceae</taxon>
        <taxon>Catenulispora</taxon>
    </lineage>
</organism>
<feature type="transmembrane region" description="Helical" evidence="1">
    <location>
        <begin position="76"/>
        <end position="103"/>
    </location>
</feature>
<feature type="transmembrane region" description="Helical" evidence="1">
    <location>
        <begin position="323"/>
        <end position="343"/>
    </location>
</feature>
<keyword evidence="1" id="KW-1133">Transmembrane helix</keyword>
<feature type="transmembrane region" description="Helical" evidence="1">
    <location>
        <begin position="193"/>
        <end position="211"/>
    </location>
</feature>
<evidence type="ECO:0000256" key="1">
    <source>
        <dbReference type="SAM" id="Phobius"/>
    </source>
</evidence>
<comment type="caution">
    <text evidence="2">The sequence shown here is derived from an EMBL/GenBank/DDBJ whole genome shotgun (WGS) entry which is preliminary data.</text>
</comment>
<sequence>MTAHQPDAAPHGARWTDPFRVAFVLTVLSLAAAGLYGGLGAIALVLGLGLLEVCVSFDNAVVNAGVLHLLPPRARWLFLTVGMAVACIGVRLLLPLVIVSMAARIGPIRTVQLALDEPTRYADVLLGVRPAVSAFGGIFLALVFLRFLLAGTGRPWIGWIERPARRLKAVPYLEAGVGITLGLALCSQAPAGARIGVGVAVLIGLLAFWGVQALGDAVGPGRDEDEAGLSNAARTFAVIAYLEVLDASYSVDSVMGAFSVTLDVVLITLGLSIGAAYIRGLTVLVAESKVLGKLPFVEHGAYYAIGLLAAVSLAQVWTDVPDILAAGAGVLVIGAAIASSLVARRADATVADAGVA</sequence>
<keyword evidence="3" id="KW-1185">Reference proteome</keyword>
<feature type="transmembrane region" description="Helical" evidence="1">
    <location>
        <begin position="21"/>
        <end position="51"/>
    </location>
</feature>